<dbReference type="InterPro" id="IPR038885">
    <property type="entry name" value="PLB1"/>
</dbReference>
<evidence type="ECO:0000313" key="2">
    <source>
        <dbReference type="EMBL" id="TDG40991.1"/>
    </source>
</evidence>
<evidence type="ECO:0008006" key="4">
    <source>
        <dbReference type="Google" id="ProtNLM"/>
    </source>
</evidence>
<gene>
    <name evidence="2" type="ORF">AWZ03_012591</name>
</gene>
<evidence type="ECO:0000313" key="3">
    <source>
        <dbReference type="Proteomes" id="UP000295192"/>
    </source>
</evidence>
<dbReference type="InterPro" id="IPR036514">
    <property type="entry name" value="SGNH_hydro_sf"/>
</dbReference>
<dbReference type="OMA" id="PFQAHVL"/>
<sequence length="437" mass="50049">MFGFKLLLLLLWQLFYLSSARPAIENHSTRLLERHGVKRVDFRLASQEEGLYYTELDTAMRDILLQVRNLSQQSVLTQFDWIRARNVEAGRMQLPVLQSARFPCDLSAGRSPAIPNDVRQLRPGDIDIVATCGDSSNSGTGILGLGELDAYVEYRGYAYTGGGFETWRTALTLPNILKLYNPGLYGYAAGHSLGADVNVSRFNLAEPMLNIQDLPFQAHVLVERFRRDPRVNLREHWKLLSIQVGANDLCSELCHAPSPEHFLRVVARQLHETFRILKEHVPRLLINFIVHPDIDELLSLLARIPPKCAQRMPYFCSCYNSYNNRTLYDAAKRFLHLQLSIAALPEFRSADFAIVTHGILRNISSLWSEQRFMDRHFFANDCIHYSQLGHAVLAKQLWNNMVGQADLTSVEEWRKPFKHFQCPTLSSPYLRTESDVF</sequence>
<dbReference type="GO" id="GO:0006644">
    <property type="term" value="P:phospholipid metabolic process"/>
    <property type="evidence" value="ECO:0007669"/>
    <property type="project" value="TreeGrafter"/>
</dbReference>
<dbReference type="Gene3D" id="3.40.50.1110">
    <property type="entry name" value="SGNH hydrolase"/>
    <property type="match status" value="1"/>
</dbReference>
<name>A0A484AZE7_DRONA</name>
<dbReference type="InterPro" id="IPR001087">
    <property type="entry name" value="GDSL"/>
</dbReference>
<dbReference type="PANTHER" id="PTHR21325">
    <property type="entry name" value="PHOSPHOLIPASE B, PLB1"/>
    <property type="match status" value="1"/>
</dbReference>
<dbReference type="AlphaFoldDB" id="A0A484AZE7"/>
<proteinExistence type="predicted"/>
<dbReference type="Pfam" id="PF00657">
    <property type="entry name" value="Lipase_GDSL"/>
    <property type="match status" value="1"/>
</dbReference>
<accession>A0A484AZE7</accession>
<dbReference type="OrthoDB" id="10265800at2759"/>
<keyword evidence="3" id="KW-1185">Reference proteome</keyword>
<dbReference type="GO" id="GO:0004620">
    <property type="term" value="F:phospholipase activity"/>
    <property type="evidence" value="ECO:0007669"/>
    <property type="project" value="InterPro"/>
</dbReference>
<dbReference type="Proteomes" id="UP000295192">
    <property type="component" value="Unassembled WGS sequence"/>
</dbReference>
<reference evidence="2 3" key="1">
    <citation type="journal article" date="2019" name="J. Hered.">
        <title>An Improved Genome Assembly for Drosophila navojoa, the Basal Species in the mojavensis Cluster.</title>
        <authorList>
            <person name="Vanderlinde T."/>
            <person name="Dupim E.G."/>
            <person name="Nazario-Yepiz N.O."/>
            <person name="Carvalho A.B."/>
        </authorList>
    </citation>
    <scope>NUCLEOTIDE SEQUENCE [LARGE SCALE GENOMIC DNA]</scope>
    <source>
        <strain evidence="2">Navoj_Jal97</strain>
        <tissue evidence="2">Whole organism</tissue>
    </source>
</reference>
<dbReference type="EMBL" id="LSRL02000442">
    <property type="protein sequence ID" value="TDG40991.1"/>
    <property type="molecule type" value="Genomic_DNA"/>
</dbReference>
<comment type="caution">
    <text evidence="2">The sequence shown here is derived from an EMBL/GenBank/DDBJ whole genome shotgun (WGS) entry which is preliminary data.</text>
</comment>
<feature type="chain" id="PRO_5019813738" description="Phospholipase B1, membrane-associated" evidence="1">
    <location>
        <begin position="21"/>
        <end position="437"/>
    </location>
</feature>
<dbReference type="CDD" id="cd01824">
    <property type="entry name" value="Phospholipase_B_like"/>
    <property type="match status" value="1"/>
</dbReference>
<protein>
    <recommendedName>
        <fullName evidence="4">Phospholipase B1, membrane-associated</fullName>
    </recommendedName>
</protein>
<dbReference type="PANTHER" id="PTHR21325:SF31">
    <property type="entry name" value="GH22081P-RELATED"/>
    <property type="match status" value="1"/>
</dbReference>
<dbReference type="SUPFAM" id="SSF52266">
    <property type="entry name" value="SGNH hydrolase"/>
    <property type="match status" value="1"/>
</dbReference>
<evidence type="ECO:0000256" key="1">
    <source>
        <dbReference type="SAM" id="SignalP"/>
    </source>
</evidence>
<organism evidence="2 3">
    <name type="scientific">Drosophila navojoa</name>
    <name type="common">Fruit fly</name>
    <dbReference type="NCBI Taxonomy" id="7232"/>
    <lineage>
        <taxon>Eukaryota</taxon>
        <taxon>Metazoa</taxon>
        <taxon>Ecdysozoa</taxon>
        <taxon>Arthropoda</taxon>
        <taxon>Hexapoda</taxon>
        <taxon>Insecta</taxon>
        <taxon>Pterygota</taxon>
        <taxon>Neoptera</taxon>
        <taxon>Endopterygota</taxon>
        <taxon>Diptera</taxon>
        <taxon>Brachycera</taxon>
        <taxon>Muscomorpha</taxon>
        <taxon>Ephydroidea</taxon>
        <taxon>Drosophilidae</taxon>
        <taxon>Drosophila</taxon>
    </lineage>
</organism>
<dbReference type="InterPro" id="IPR035547">
    <property type="entry name" value="Phospholipase_B"/>
</dbReference>
<feature type="signal peptide" evidence="1">
    <location>
        <begin position="1"/>
        <end position="20"/>
    </location>
</feature>
<keyword evidence="1" id="KW-0732">Signal</keyword>